<evidence type="ECO:0000259" key="2">
    <source>
        <dbReference type="Pfam" id="PF18962"/>
    </source>
</evidence>
<proteinExistence type="predicted"/>
<feature type="domain" description="Secretion system C-terminal sorting" evidence="2">
    <location>
        <begin position="519"/>
        <end position="588"/>
    </location>
</feature>
<keyword evidence="4" id="KW-1185">Reference proteome</keyword>
<dbReference type="Gene3D" id="2.80.10.50">
    <property type="match status" value="3"/>
</dbReference>
<organism evidence="3 4">
    <name type="scientific">Limnovirga soli</name>
    <dbReference type="NCBI Taxonomy" id="2656915"/>
    <lineage>
        <taxon>Bacteria</taxon>
        <taxon>Pseudomonadati</taxon>
        <taxon>Bacteroidota</taxon>
        <taxon>Chitinophagia</taxon>
        <taxon>Chitinophagales</taxon>
        <taxon>Chitinophagaceae</taxon>
        <taxon>Limnovirga</taxon>
    </lineage>
</organism>
<dbReference type="InterPro" id="IPR013431">
    <property type="entry name" value="Delta_60_rpt"/>
</dbReference>
<dbReference type="NCBIfam" id="TIGR02608">
    <property type="entry name" value="delta_60_rpt"/>
    <property type="match status" value="6"/>
</dbReference>
<gene>
    <name evidence="3" type="ORF">GD597_16170</name>
</gene>
<evidence type="ECO:0000313" key="3">
    <source>
        <dbReference type="EMBL" id="NNV57010.1"/>
    </source>
</evidence>
<dbReference type="Proteomes" id="UP000598971">
    <property type="component" value="Unassembled WGS sequence"/>
</dbReference>
<dbReference type="Pfam" id="PF18962">
    <property type="entry name" value="Por_Secre_tail"/>
    <property type="match status" value="1"/>
</dbReference>
<sequence length="590" mass="62863">MKQLTLIAFVCIACMYVSVAQPGTLDSSFGQNGKVITSFNNDVSICYGSATQKDGKIIVVGGGNIDNGQGGFLAVRYTIEGQLDATFGVGGRVLVTFEEGSGEARDVAIQNDGKIVIVGYGGTTKTTPNDIFLVRLNSNGLVDSTFGLNGRVITDFNNYENARAIAIQSDGKIIVAGNFEQQKFLIVRYLSNGVIDNTFGENGKVIAPWGGLAFANDVLVQPDGKIITCGSSGGIAVIARYFPNGIPDSAFGTNGVISNSFGFASTSFKNVSLDKSASIIAAGSAGDGIGNNMLLVKYNLIGKLDSSFGVGGKTVITFNEGFSRVSAIGLQKDGKIVAMGDVYNPFNGKKNNFAVARVVSDGTIDESFDLDGKVITDFGSDYWEYAVDGFLTAEEKVVVVGNSGNYDSPVGYAILLARYNGDAPEKNKYLRIKHWLHHHGITWEDKPNNLINYYSIQSSTNGNAFTEVARIFSNHNGGIQTYTAANNATANYRVAAISNTGNITYSNTLTLTATPTIQLYPNPAKNNLQIKGLPAGTTKLTVTDIRGNTSIIATTNSTVYNINIAQLTSGNYLLHIKTANEVITKQFIKE</sequence>
<dbReference type="NCBIfam" id="TIGR04183">
    <property type="entry name" value="Por_Secre_tail"/>
    <property type="match status" value="1"/>
</dbReference>
<reference evidence="3" key="1">
    <citation type="submission" date="2019-10" db="EMBL/GenBank/DDBJ databases">
        <title>Draft genome sequence of Panacibacter sp. KCS-6.</title>
        <authorList>
            <person name="Yim K.J."/>
        </authorList>
    </citation>
    <scope>NUCLEOTIDE SEQUENCE</scope>
    <source>
        <strain evidence="3">KCS-6</strain>
    </source>
</reference>
<evidence type="ECO:0000256" key="1">
    <source>
        <dbReference type="SAM" id="SignalP"/>
    </source>
</evidence>
<keyword evidence="1" id="KW-0732">Signal</keyword>
<dbReference type="RefSeq" id="WP_171608957.1">
    <property type="nucleotide sequence ID" value="NZ_WHPF01000012.1"/>
</dbReference>
<dbReference type="AlphaFoldDB" id="A0A8J8FG54"/>
<feature type="chain" id="PRO_5035172111" evidence="1">
    <location>
        <begin position="21"/>
        <end position="590"/>
    </location>
</feature>
<dbReference type="SUPFAM" id="SSF50998">
    <property type="entry name" value="Quinoprotein alcohol dehydrogenase-like"/>
    <property type="match status" value="1"/>
</dbReference>
<feature type="signal peptide" evidence="1">
    <location>
        <begin position="1"/>
        <end position="20"/>
    </location>
</feature>
<dbReference type="Pfam" id="PF17164">
    <property type="entry name" value="DUF5122"/>
    <property type="match status" value="5"/>
</dbReference>
<dbReference type="InterPro" id="IPR011047">
    <property type="entry name" value="Quinoprotein_ADH-like_sf"/>
</dbReference>
<dbReference type="InterPro" id="IPR013783">
    <property type="entry name" value="Ig-like_fold"/>
</dbReference>
<name>A0A8J8FG54_9BACT</name>
<protein>
    <submittedName>
        <fullName evidence="3">T9SS type A sorting domain-containing protein</fullName>
    </submittedName>
</protein>
<dbReference type="InterPro" id="IPR026444">
    <property type="entry name" value="Secre_tail"/>
</dbReference>
<dbReference type="Gene3D" id="2.60.40.10">
    <property type="entry name" value="Immunoglobulins"/>
    <property type="match status" value="1"/>
</dbReference>
<dbReference type="EMBL" id="WHPF01000012">
    <property type="protein sequence ID" value="NNV57010.1"/>
    <property type="molecule type" value="Genomic_DNA"/>
</dbReference>
<accession>A0A8J8FG54</accession>
<evidence type="ECO:0000313" key="4">
    <source>
        <dbReference type="Proteomes" id="UP000598971"/>
    </source>
</evidence>
<comment type="caution">
    <text evidence="3">The sequence shown here is derived from an EMBL/GenBank/DDBJ whole genome shotgun (WGS) entry which is preliminary data.</text>
</comment>